<dbReference type="PATRIC" id="fig|1469144.10.peg.2919"/>
<dbReference type="STRING" id="1469144.LI90_2698"/>
<gene>
    <name evidence="2" type="ORF">LI90_2698</name>
</gene>
<proteinExistence type="predicted"/>
<keyword evidence="3" id="KW-1185">Reference proteome</keyword>
<comment type="caution">
    <text evidence="2">The sequence shown here is derived from an EMBL/GenBank/DDBJ whole genome shotgun (WGS) entry which is preliminary data.</text>
</comment>
<reference evidence="3" key="1">
    <citation type="submission" date="2015-04" db="EMBL/GenBank/DDBJ databases">
        <title>Physiological reanalysis, assessment of diazotrophy, and genome sequences of multiple isolates of Streptomyces thermoautotrophicus.</title>
        <authorList>
            <person name="MacKellar D.C."/>
            <person name="Lieber L."/>
            <person name="Norman J."/>
            <person name="Bolger A."/>
            <person name="Tobin C."/>
            <person name="Murray J.W."/>
            <person name="Chang R."/>
            <person name="Ford T."/>
            <person name="Nguyen P.Q."/>
            <person name="Woodward J."/>
            <person name="Permingeat H."/>
            <person name="Joshi N.S."/>
            <person name="Silver P.A."/>
            <person name="Usadel B."/>
            <person name="Rutherford A.W."/>
            <person name="Friesen M."/>
            <person name="Prell J."/>
        </authorList>
    </citation>
    <scope>NUCLEOTIDE SEQUENCE [LARGE SCALE GENOMIC DNA]</scope>
    <source>
        <strain evidence="3">H1</strain>
    </source>
</reference>
<dbReference type="RefSeq" id="WP_197651795.1">
    <property type="nucleotide sequence ID" value="NZ_JYIJ01000018.1"/>
</dbReference>
<sequence>MPLVDLIDETFVVADRAVLARIFSDPAAWRAWWPGLRLEVHQDRGLEGVRWNVTGDLVGTSEVWLEEYGDGVIVHYFLRAEPTARGLDRPRRIPPRRVPATRQRLARRYTLVWKRIVNSVKDEVEAGRELGMPRVGEVVHGRRSEPSARLTTWPAGVRDGLRSRRAR</sequence>
<organism evidence="2 3">
    <name type="scientific">Carbonactinospora thermoautotrophica</name>
    <dbReference type="NCBI Taxonomy" id="1469144"/>
    <lineage>
        <taxon>Bacteria</taxon>
        <taxon>Bacillati</taxon>
        <taxon>Actinomycetota</taxon>
        <taxon>Actinomycetes</taxon>
        <taxon>Kitasatosporales</taxon>
        <taxon>Carbonactinosporaceae</taxon>
        <taxon>Carbonactinospora</taxon>
    </lineage>
</organism>
<evidence type="ECO:0000313" key="2">
    <source>
        <dbReference type="EMBL" id="KWX01666.1"/>
    </source>
</evidence>
<name>A0A132MVA0_9ACTN</name>
<feature type="region of interest" description="Disordered" evidence="1">
    <location>
        <begin position="141"/>
        <end position="167"/>
    </location>
</feature>
<evidence type="ECO:0008006" key="4">
    <source>
        <dbReference type="Google" id="ProtNLM"/>
    </source>
</evidence>
<protein>
    <recommendedName>
        <fullName evidence="4">Polyketide cyclase / dehydrase and lipid transport</fullName>
    </recommendedName>
</protein>
<dbReference type="Proteomes" id="UP000070188">
    <property type="component" value="Unassembled WGS sequence"/>
</dbReference>
<dbReference type="AlphaFoldDB" id="A0A132MVA0"/>
<dbReference type="EMBL" id="LAXD01000001">
    <property type="protein sequence ID" value="KWX01666.1"/>
    <property type="molecule type" value="Genomic_DNA"/>
</dbReference>
<evidence type="ECO:0000256" key="1">
    <source>
        <dbReference type="SAM" id="MobiDB-lite"/>
    </source>
</evidence>
<evidence type="ECO:0000313" key="3">
    <source>
        <dbReference type="Proteomes" id="UP000070188"/>
    </source>
</evidence>
<accession>A0A132MVA0</accession>